<organism evidence="3 4">
    <name type="scientific">Actinotalea ferrariae CF5-4</name>
    <dbReference type="NCBI Taxonomy" id="948458"/>
    <lineage>
        <taxon>Bacteria</taxon>
        <taxon>Bacillati</taxon>
        <taxon>Actinomycetota</taxon>
        <taxon>Actinomycetes</taxon>
        <taxon>Micrococcales</taxon>
        <taxon>Cellulomonadaceae</taxon>
        <taxon>Actinotalea</taxon>
    </lineage>
</organism>
<sequence>MARIGVQTSTVKGAFAQLGPYEALRRIAGLGYRSVELSQVPMTTENVAEVRRALDDHGIQVAALSAMVTAPPGLATDTLTQNFDKIVADCRTLGTSMVRIGMLPLDALVTPGGVAGFAATATTYAERLAAEGIELYYHNHHVEFARVEGRSILEVIAEEAPGLGLELDVHWVHRGGHDPVGTLRRYAGRARLVHLKDYRIGPLDPTSLDLLAAGDAAGFQAAFYGVVQFAEVGEGTLPWREIVDTALAGGAEHLLVEQDDTYGRDPFDSLAMSRDHLQELGYGHLF</sequence>
<reference evidence="3 4" key="1">
    <citation type="submission" date="2014-01" db="EMBL/GenBank/DDBJ databases">
        <title>Actinotalea ferrariae CF5-4.</title>
        <authorList>
            <person name="Chen F."/>
            <person name="Li Y."/>
            <person name="Wang G."/>
        </authorList>
    </citation>
    <scope>NUCLEOTIDE SEQUENCE [LARGE SCALE GENOMIC DNA]</scope>
    <source>
        <strain evidence="3 4">CF5-4</strain>
    </source>
</reference>
<gene>
    <name evidence="3" type="ORF">N866_01385</name>
</gene>
<dbReference type="EMBL" id="AXCW01000011">
    <property type="protein sequence ID" value="EYR64936.1"/>
    <property type="molecule type" value="Genomic_DNA"/>
</dbReference>
<evidence type="ECO:0000313" key="3">
    <source>
        <dbReference type="EMBL" id="EYR64936.1"/>
    </source>
</evidence>
<dbReference type="Proteomes" id="UP000019753">
    <property type="component" value="Unassembled WGS sequence"/>
</dbReference>
<accession>A0A021VUV6</accession>
<dbReference type="PANTHER" id="PTHR12110">
    <property type="entry name" value="HYDROXYPYRUVATE ISOMERASE"/>
    <property type="match status" value="1"/>
</dbReference>
<dbReference type="AlphaFoldDB" id="A0A021VUV6"/>
<keyword evidence="1" id="KW-0119">Carbohydrate metabolism</keyword>
<name>A0A021VUV6_9CELL</name>
<dbReference type="InterPro" id="IPR036237">
    <property type="entry name" value="Xyl_isomerase-like_sf"/>
</dbReference>
<dbReference type="SUPFAM" id="SSF51658">
    <property type="entry name" value="Xylose isomerase-like"/>
    <property type="match status" value="1"/>
</dbReference>
<evidence type="ECO:0000259" key="2">
    <source>
        <dbReference type="Pfam" id="PF01261"/>
    </source>
</evidence>
<keyword evidence="4" id="KW-1185">Reference proteome</keyword>
<dbReference type="Gene3D" id="3.20.20.150">
    <property type="entry name" value="Divalent-metal-dependent TIM barrel enzymes"/>
    <property type="match status" value="1"/>
</dbReference>
<protein>
    <submittedName>
        <fullName evidence="3">Sugar phosphate isomerase</fullName>
    </submittedName>
</protein>
<comment type="caution">
    <text evidence="3">The sequence shown here is derived from an EMBL/GenBank/DDBJ whole genome shotgun (WGS) entry which is preliminary data.</text>
</comment>
<keyword evidence="3" id="KW-0413">Isomerase</keyword>
<dbReference type="Pfam" id="PF01261">
    <property type="entry name" value="AP_endonuc_2"/>
    <property type="match status" value="1"/>
</dbReference>
<feature type="domain" description="Xylose isomerase-like TIM barrel" evidence="2">
    <location>
        <begin position="25"/>
        <end position="259"/>
    </location>
</feature>
<evidence type="ECO:0000256" key="1">
    <source>
        <dbReference type="ARBA" id="ARBA00023277"/>
    </source>
</evidence>
<dbReference type="OrthoDB" id="9798407at2"/>
<dbReference type="PANTHER" id="PTHR12110:SF41">
    <property type="entry name" value="INOSOSE DEHYDRATASE"/>
    <property type="match status" value="1"/>
</dbReference>
<dbReference type="GO" id="GO:0016853">
    <property type="term" value="F:isomerase activity"/>
    <property type="evidence" value="ECO:0007669"/>
    <property type="project" value="UniProtKB-KW"/>
</dbReference>
<dbReference type="InterPro" id="IPR050312">
    <property type="entry name" value="IolE/XylAMocC-like"/>
</dbReference>
<dbReference type="RefSeq" id="WP_034221966.1">
    <property type="nucleotide sequence ID" value="NZ_AXCW01000011.1"/>
</dbReference>
<proteinExistence type="predicted"/>
<dbReference type="InterPro" id="IPR013022">
    <property type="entry name" value="Xyl_isomerase-like_TIM-brl"/>
</dbReference>
<evidence type="ECO:0000313" key="4">
    <source>
        <dbReference type="Proteomes" id="UP000019753"/>
    </source>
</evidence>